<dbReference type="EMBL" id="CP031417">
    <property type="protein sequence ID" value="AXK80149.1"/>
    <property type="molecule type" value="Genomic_DNA"/>
</dbReference>
<dbReference type="OrthoDB" id="9796962at2"/>
<name>A0A345ZTA2_9HYPH</name>
<proteinExistence type="predicted"/>
<dbReference type="AlphaFoldDB" id="A0A345ZTA2"/>
<keyword evidence="3" id="KW-1185">Reference proteome</keyword>
<accession>A0A345ZTA2</accession>
<dbReference type="KEGG" id="ptaw:DW352_06225"/>
<feature type="signal peptide" evidence="1">
    <location>
        <begin position="1"/>
        <end position="21"/>
    </location>
</feature>
<evidence type="ECO:0000313" key="3">
    <source>
        <dbReference type="Proteomes" id="UP000254889"/>
    </source>
</evidence>
<feature type="chain" id="PRO_5016740764" description="Copper uptake system-associated protein" evidence="1">
    <location>
        <begin position="22"/>
        <end position="149"/>
    </location>
</feature>
<evidence type="ECO:0008006" key="4">
    <source>
        <dbReference type="Google" id="ProtNLM"/>
    </source>
</evidence>
<reference evidence="2 3" key="1">
    <citation type="submission" date="2018-07" db="EMBL/GenBank/DDBJ databases">
        <authorList>
            <person name="Quirk P.G."/>
            <person name="Krulwich T.A."/>
        </authorList>
    </citation>
    <scope>NUCLEOTIDE SEQUENCE [LARGE SCALE GENOMIC DNA]</scope>
    <source>
        <strain evidence="2 3">CC-BB4</strain>
    </source>
</reference>
<sequence length="149" mass="15839">MMLMRLLLVVATLLAANSAGAETARNADSQAIQHVMMAQFDKPDAPLTVAPVVIVADHAIAGWTQADMGGRALLRRKNGVWAIVLCAGDQLTTSEALRMAGLSDDHAQSLIAALSDAESKIAPERIAMFGRFEGLVTMDDHGGHPPHHH</sequence>
<dbReference type="NCBIfam" id="NF033672">
    <property type="entry name" value="mbn_chaper_assoc"/>
    <property type="match status" value="1"/>
</dbReference>
<evidence type="ECO:0000256" key="1">
    <source>
        <dbReference type="SAM" id="SignalP"/>
    </source>
</evidence>
<evidence type="ECO:0000313" key="2">
    <source>
        <dbReference type="EMBL" id="AXK80149.1"/>
    </source>
</evidence>
<organism evidence="2 3">
    <name type="scientific">Pseudolabrys taiwanensis</name>
    <dbReference type="NCBI Taxonomy" id="331696"/>
    <lineage>
        <taxon>Bacteria</taxon>
        <taxon>Pseudomonadati</taxon>
        <taxon>Pseudomonadota</taxon>
        <taxon>Alphaproteobacteria</taxon>
        <taxon>Hyphomicrobiales</taxon>
        <taxon>Xanthobacteraceae</taxon>
        <taxon>Pseudolabrys</taxon>
    </lineage>
</organism>
<keyword evidence="1" id="KW-0732">Signal</keyword>
<dbReference type="Proteomes" id="UP000254889">
    <property type="component" value="Chromosome"/>
</dbReference>
<gene>
    <name evidence="2" type="ORF">DW352_06225</name>
</gene>
<protein>
    <recommendedName>
        <fullName evidence="4">Copper uptake system-associated protein</fullName>
    </recommendedName>
</protein>